<dbReference type="Proteomes" id="UP000319210">
    <property type="component" value="Unassembled WGS sequence"/>
</dbReference>
<accession>A0A4Y3QXA3</accession>
<reference evidence="2 3" key="1">
    <citation type="submission" date="2019-06" db="EMBL/GenBank/DDBJ databases">
        <title>Whole genome shotgun sequence of Streptomyces cacaoi subsp. cacaoi NBRC 12748.</title>
        <authorList>
            <person name="Hosoyama A."/>
            <person name="Uohara A."/>
            <person name="Ohji S."/>
            <person name="Ichikawa N."/>
        </authorList>
    </citation>
    <scope>NUCLEOTIDE SEQUENCE [LARGE SCALE GENOMIC DNA]</scope>
    <source>
        <strain evidence="2 3">NBRC 12748</strain>
    </source>
</reference>
<organism evidence="2 3">
    <name type="scientific">Streptomyces cacaoi</name>
    <dbReference type="NCBI Taxonomy" id="1898"/>
    <lineage>
        <taxon>Bacteria</taxon>
        <taxon>Bacillati</taxon>
        <taxon>Actinomycetota</taxon>
        <taxon>Actinomycetes</taxon>
        <taxon>Kitasatosporales</taxon>
        <taxon>Streptomycetaceae</taxon>
        <taxon>Streptomyces</taxon>
    </lineage>
</organism>
<evidence type="ECO:0000313" key="3">
    <source>
        <dbReference type="Proteomes" id="UP000319210"/>
    </source>
</evidence>
<keyword evidence="3" id="KW-1185">Reference proteome</keyword>
<name>A0A4Y3QXA3_STRCI</name>
<evidence type="ECO:0000313" key="2">
    <source>
        <dbReference type="EMBL" id="GEB49058.1"/>
    </source>
</evidence>
<gene>
    <name evidence="2" type="ORF">SCA03_16090</name>
</gene>
<feature type="region of interest" description="Disordered" evidence="1">
    <location>
        <begin position="35"/>
        <end position="61"/>
    </location>
</feature>
<dbReference type="AlphaFoldDB" id="A0A4Y3QXA3"/>
<dbReference type="EMBL" id="BJMM01000006">
    <property type="protein sequence ID" value="GEB49058.1"/>
    <property type="molecule type" value="Genomic_DNA"/>
</dbReference>
<sequence>MRLRTLAVTPAFRRVEMARVRQVVYETPTGSFGQVCRSHARQGKRNESPGAPAPGPGFAVAEGEEDGARMLEVAVPAMLRRPLTLV</sequence>
<evidence type="ECO:0000256" key="1">
    <source>
        <dbReference type="SAM" id="MobiDB-lite"/>
    </source>
</evidence>
<proteinExistence type="predicted"/>
<protein>
    <submittedName>
        <fullName evidence="2">Uncharacterized protein</fullName>
    </submittedName>
</protein>
<comment type="caution">
    <text evidence="2">The sequence shown here is derived from an EMBL/GenBank/DDBJ whole genome shotgun (WGS) entry which is preliminary data.</text>
</comment>